<feature type="compositionally biased region" description="Basic and acidic residues" evidence="1">
    <location>
        <begin position="147"/>
        <end position="172"/>
    </location>
</feature>
<feature type="compositionally biased region" description="Basic and acidic residues" evidence="1">
    <location>
        <begin position="254"/>
        <end position="284"/>
    </location>
</feature>
<keyword evidence="3" id="KW-1185">Reference proteome</keyword>
<evidence type="ECO:0000313" key="3">
    <source>
        <dbReference type="Proteomes" id="UP001161247"/>
    </source>
</evidence>
<sequence>MATGALLEFARYLDKSSGVNAKGSSLRDSLICSPFDRIKAGMPRSSRHKSHKQSKHSSKEAKEYYSDSDEDYVRMKEKDKERSGGGSKDEGGSGAARVSKDSSSYSASGEKRKLSSSSLLKDGKDLSGNGNGDAAGEEYISSKRRKDKFDVDGKDESMKIDYEKGTKSKESGKGLFGDSKSKSSSKRHESGSGEKEDRSESRRKSSEKESGRKEGKDSSREVKEREREKKGQESKRDSELLPKKQGLQWDDSGEERQGKKGRENNDVPVQEDFRNLELEKELEKRIRRRREGSGDRDKGLDARESDEKYISLRGDHSKDGKYKDEKYKDGFYGDKNQDEVEKDDRHRDVKYREDADKDAKYRDVGDRDYRYDKYREDGDKENRRREDKYREDGDRETRRKDDKYREDGERDSRRRDDKYREDGERDNKRREDKYRDDGDKNRRRNDEKHYEDLEKDDKYRDDKYREDTDRYKDDKRREDYERDIKQKDGKLVDDGDREKRSRDGKYKDEHGSRDRAGDKSSDVKRPRDDVHITEHSLKSGTRDASPTYDDRSRLKDDQVRKRKLDKEDYGDTKSRSAKDQRYDADKRSASNVRVDLSSERRSASRNTDLDGVPSRSRPQGSPSSGGHVTRDHYRLSKHDESKYREYAYEDRSRHAATSGRDYPGSSGATDKVSSSRAVEMNIQKDDIHSKHSPGQLIDKSPSSINVDRRHVSKSDVRRSIDVEEQRSGGSRDAKDYFGKEGRGNRVLPKDPLPGDDHSQAEGDNLSVSSPFVRPGHFVPRSHVPPFRTGVDGPSNFGAAEDDNRMKFNNRHRNPNLARVPGSPWNPSWPPQIANGFMPFQHAPSPVAPHLVMPQFSPHLFNVRSSMEFNSHGVPYHIPDSERFGSHVRPMWRNSMDDSYPPLHVWDPNNAPFGEEPHVYARPEWDHSRPVPGGRGVESNSDMWKGPKGDTSMDSSEKESRYTNLPDGSLPGQTAERVQIDENQTDNPTEISEPKQYSDPEKYPENETKNGPAVAHVSRKLYKDNLSHYHVYLSKLDISADLADPELYSKCTGLIDVDQKIIFGDEDSKVLYVQEAAENDIHDSKSRNSPFTNIGDSIFQKAITLYKKQREEFVVIRGENPGLSKLCIKAEVESDLEMHLSDNHKVDNAQLGELYPSSNEEVKQLPVIKPKLEDVSMEGNEELDEPVVAAKLELDEPVVAVADDLEKPEREKMGPKDGSMTDLEPQKAVESSVPSSLMADNHVAGTGEDQEMADDDIKCEPLVLSSTEGCEVVMTESIDESGSVNLSRIHRHHHHSPESTH</sequence>
<gene>
    <name evidence="2" type="ORF">OLC1_LOCUS5507</name>
</gene>
<feature type="compositionally biased region" description="Basic and acidic residues" evidence="1">
    <location>
        <begin position="1203"/>
        <end position="1214"/>
    </location>
</feature>
<feature type="region of interest" description="Disordered" evidence="1">
    <location>
        <begin position="1280"/>
        <end position="1300"/>
    </location>
</feature>
<feature type="compositionally biased region" description="Low complexity" evidence="1">
    <location>
        <begin position="613"/>
        <end position="626"/>
    </location>
</feature>
<feature type="compositionally biased region" description="Basic and acidic residues" evidence="1">
    <location>
        <begin position="706"/>
        <end position="743"/>
    </location>
</feature>
<feature type="compositionally biased region" description="Basic and acidic residues" evidence="1">
    <location>
        <begin position="628"/>
        <end position="653"/>
    </location>
</feature>
<dbReference type="PANTHER" id="PTHR34837">
    <property type="entry name" value="OS05G0595500 PROTEIN"/>
    <property type="match status" value="1"/>
</dbReference>
<dbReference type="PANTHER" id="PTHR34837:SF1">
    <property type="entry name" value="LOW PROTEIN: ZINC FINGER CCCH DOMAIN PROTEIN"/>
    <property type="match status" value="1"/>
</dbReference>
<feature type="compositionally biased region" description="Polar residues" evidence="1">
    <location>
        <begin position="980"/>
        <end position="989"/>
    </location>
</feature>
<dbReference type="Proteomes" id="UP001161247">
    <property type="component" value="Chromosome 2"/>
</dbReference>
<name>A0AAV1CI76_OLDCO</name>
<feature type="region of interest" description="Disordered" evidence="1">
    <location>
        <begin position="40"/>
        <end position="766"/>
    </location>
</feature>
<accession>A0AAV1CI76</accession>
<evidence type="ECO:0000313" key="2">
    <source>
        <dbReference type="EMBL" id="CAI9094314.1"/>
    </source>
</evidence>
<feature type="compositionally biased region" description="Basic residues" evidence="1">
    <location>
        <begin position="45"/>
        <end position="56"/>
    </location>
</feature>
<feature type="region of interest" description="Disordered" evidence="1">
    <location>
        <begin position="1202"/>
        <end position="1240"/>
    </location>
</feature>
<feature type="region of interest" description="Disordered" evidence="1">
    <location>
        <begin position="922"/>
        <end position="1011"/>
    </location>
</feature>
<proteinExistence type="predicted"/>
<dbReference type="EMBL" id="OX459119">
    <property type="protein sequence ID" value="CAI9094314.1"/>
    <property type="molecule type" value="Genomic_DNA"/>
</dbReference>
<reference evidence="2" key="1">
    <citation type="submission" date="2023-03" db="EMBL/GenBank/DDBJ databases">
        <authorList>
            <person name="Julca I."/>
        </authorList>
    </citation>
    <scope>NUCLEOTIDE SEQUENCE</scope>
</reference>
<protein>
    <submittedName>
        <fullName evidence="2">OLC1v1030033C1</fullName>
    </submittedName>
</protein>
<feature type="compositionally biased region" description="Basic and acidic residues" evidence="1">
    <location>
        <begin position="186"/>
        <end position="242"/>
    </location>
</feature>
<feature type="compositionally biased region" description="Basic and acidic residues" evidence="1">
    <location>
        <begin position="291"/>
        <end position="541"/>
    </location>
</feature>
<evidence type="ECO:0000256" key="1">
    <source>
        <dbReference type="SAM" id="MobiDB-lite"/>
    </source>
</evidence>
<feature type="compositionally biased region" description="Polar residues" evidence="1">
    <location>
        <begin position="666"/>
        <end position="676"/>
    </location>
</feature>
<feature type="compositionally biased region" description="Basic and acidic residues" evidence="1">
    <location>
        <begin position="548"/>
        <end position="588"/>
    </location>
</feature>
<feature type="compositionally biased region" description="Basic and acidic residues" evidence="1">
    <location>
        <begin position="991"/>
        <end position="1007"/>
    </location>
</feature>
<organism evidence="2 3">
    <name type="scientific">Oldenlandia corymbosa var. corymbosa</name>
    <dbReference type="NCBI Taxonomy" id="529605"/>
    <lineage>
        <taxon>Eukaryota</taxon>
        <taxon>Viridiplantae</taxon>
        <taxon>Streptophyta</taxon>
        <taxon>Embryophyta</taxon>
        <taxon>Tracheophyta</taxon>
        <taxon>Spermatophyta</taxon>
        <taxon>Magnoliopsida</taxon>
        <taxon>eudicotyledons</taxon>
        <taxon>Gunneridae</taxon>
        <taxon>Pentapetalae</taxon>
        <taxon>asterids</taxon>
        <taxon>lamiids</taxon>
        <taxon>Gentianales</taxon>
        <taxon>Rubiaceae</taxon>
        <taxon>Rubioideae</taxon>
        <taxon>Spermacoceae</taxon>
        <taxon>Hedyotis-Oldenlandia complex</taxon>
        <taxon>Oldenlandia</taxon>
    </lineage>
</organism>
<feature type="compositionally biased region" description="Basic and acidic residues" evidence="1">
    <location>
        <begin position="57"/>
        <end position="91"/>
    </location>
</feature>